<sequence>MGGGGQGFVDVQGVKIGSPRSRDWVTDVVGGRSGVGGGGASLVSGVGGSPALVGIGLF</sequence>
<accession>A0AA88AD29</accession>
<proteinExistence type="predicted"/>
<organism evidence="1 2">
    <name type="scientific">Ficus carica</name>
    <name type="common">Common fig</name>
    <dbReference type="NCBI Taxonomy" id="3494"/>
    <lineage>
        <taxon>Eukaryota</taxon>
        <taxon>Viridiplantae</taxon>
        <taxon>Streptophyta</taxon>
        <taxon>Embryophyta</taxon>
        <taxon>Tracheophyta</taxon>
        <taxon>Spermatophyta</taxon>
        <taxon>Magnoliopsida</taxon>
        <taxon>eudicotyledons</taxon>
        <taxon>Gunneridae</taxon>
        <taxon>Pentapetalae</taxon>
        <taxon>rosids</taxon>
        <taxon>fabids</taxon>
        <taxon>Rosales</taxon>
        <taxon>Moraceae</taxon>
        <taxon>Ficeae</taxon>
        <taxon>Ficus</taxon>
    </lineage>
</organism>
<dbReference type="Gramene" id="FCD_00000061-RA">
    <property type="protein sequence ID" value="FCD_00000061-RA:cds"/>
    <property type="gene ID" value="FCD_00000061"/>
</dbReference>
<evidence type="ECO:0000313" key="2">
    <source>
        <dbReference type="Proteomes" id="UP001187192"/>
    </source>
</evidence>
<comment type="caution">
    <text evidence="1">The sequence shown here is derived from an EMBL/GenBank/DDBJ whole genome shotgun (WGS) entry which is preliminary data.</text>
</comment>
<protein>
    <submittedName>
        <fullName evidence="1">Uncharacterized protein</fullName>
    </submittedName>
</protein>
<dbReference type="EMBL" id="BTGU01000033">
    <property type="protein sequence ID" value="GMN50090.1"/>
    <property type="molecule type" value="Genomic_DNA"/>
</dbReference>
<gene>
    <name evidence="1" type="ORF">TIFTF001_019257</name>
</gene>
<dbReference type="AlphaFoldDB" id="A0AA88AD29"/>
<evidence type="ECO:0000313" key="1">
    <source>
        <dbReference type="EMBL" id="GMN50090.1"/>
    </source>
</evidence>
<keyword evidence="2" id="KW-1185">Reference proteome</keyword>
<reference evidence="1" key="1">
    <citation type="submission" date="2023-07" db="EMBL/GenBank/DDBJ databases">
        <title>draft genome sequence of fig (Ficus carica).</title>
        <authorList>
            <person name="Takahashi T."/>
            <person name="Nishimura K."/>
        </authorList>
    </citation>
    <scope>NUCLEOTIDE SEQUENCE</scope>
</reference>
<name>A0AA88AD29_FICCA</name>
<dbReference type="Proteomes" id="UP001187192">
    <property type="component" value="Unassembled WGS sequence"/>
</dbReference>